<accession>A0A9D4C3X2</accession>
<name>A0A9D4C3X2_DREPO</name>
<evidence type="ECO:0000313" key="1">
    <source>
        <dbReference type="EMBL" id="KAH3716937.1"/>
    </source>
</evidence>
<reference evidence="1" key="1">
    <citation type="journal article" date="2019" name="bioRxiv">
        <title>The Genome of the Zebra Mussel, Dreissena polymorpha: A Resource for Invasive Species Research.</title>
        <authorList>
            <person name="McCartney M.A."/>
            <person name="Auch B."/>
            <person name="Kono T."/>
            <person name="Mallez S."/>
            <person name="Zhang Y."/>
            <person name="Obille A."/>
            <person name="Becker A."/>
            <person name="Abrahante J.E."/>
            <person name="Garbe J."/>
            <person name="Badalamenti J.P."/>
            <person name="Herman A."/>
            <person name="Mangelson H."/>
            <person name="Liachko I."/>
            <person name="Sullivan S."/>
            <person name="Sone E.D."/>
            <person name="Koren S."/>
            <person name="Silverstein K.A.T."/>
            <person name="Beckman K.B."/>
            <person name="Gohl D.M."/>
        </authorList>
    </citation>
    <scope>NUCLEOTIDE SEQUENCE</scope>
    <source>
        <strain evidence="1">Duluth1</strain>
        <tissue evidence="1">Whole animal</tissue>
    </source>
</reference>
<gene>
    <name evidence="1" type="ORF">DPMN_059671</name>
</gene>
<dbReference type="EMBL" id="JAIWYP010000013">
    <property type="protein sequence ID" value="KAH3716937.1"/>
    <property type="molecule type" value="Genomic_DNA"/>
</dbReference>
<dbReference type="Proteomes" id="UP000828390">
    <property type="component" value="Unassembled WGS sequence"/>
</dbReference>
<evidence type="ECO:0000313" key="2">
    <source>
        <dbReference type="Proteomes" id="UP000828390"/>
    </source>
</evidence>
<reference evidence="1" key="2">
    <citation type="submission" date="2020-11" db="EMBL/GenBank/DDBJ databases">
        <authorList>
            <person name="McCartney M.A."/>
            <person name="Auch B."/>
            <person name="Kono T."/>
            <person name="Mallez S."/>
            <person name="Becker A."/>
            <person name="Gohl D.M."/>
            <person name="Silverstein K.A.T."/>
            <person name="Koren S."/>
            <person name="Bechman K.B."/>
            <person name="Herman A."/>
            <person name="Abrahante J.E."/>
            <person name="Garbe J."/>
        </authorList>
    </citation>
    <scope>NUCLEOTIDE SEQUENCE</scope>
    <source>
        <strain evidence="1">Duluth1</strain>
        <tissue evidence="1">Whole animal</tissue>
    </source>
</reference>
<comment type="caution">
    <text evidence="1">The sequence shown here is derived from an EMBL/GenBank/DDBJ whole genome shotgun (WGS) entry which is preliminary data.</text>
</comment>
<dbReference type="AlphaFoldDB" id="A0A9D4C3X2"/>
<protein>
    <submittedName>
        <fullName evidence="1">Uncharacterized protein</fullName>
    </submittedName>
</protein>
<sequence length="203" mass="22891">MTKGLHNYSGVTVCGSVNSGDINIAVRNGRQWLHDYSDARCGMVNSGYIKIEVRYGRQWLHSYNGAARSTSVTYIQWSGNVEAVQRGYKATVVREDRQRSTTVSMLHRFIFFSYSGIIITGYGKVNRAYIASEMPSRLQRSPCYSGRQRTKIKTYNVHGGCERILENTLEAVIKPGTVRSLGGYHIRNILDIPNSLSKVLIFK</sequence>
<keyword evidence="2" id="KW-1185">Reference proteome</keyword>
<organism evidence="1 2">
    <name type="scientific">Dreissena polymorpha</name>
    <name type="common">Zebra mussel</name>
    <name type="synonym">Mytilus polymorpha</name>
    <dbReference type="NCBI Taxonomy" id="45954"/>
    <lineage>
        <taxon>Eukaryota</taxon>
        <taxon>Metazoa</taxon>
        <taxon>Spiralia</taxon>
        <taxon>Lophotrochozoa</taxon>
        <taxon>Mollusca</taxon>
        <taxon>Bivalvia</taxon>
        <taxon>Autobranchia</taxon>
        <taxon>Heteroconchia</taxon>
        <taxon>Euheterodonta</taxon>
        <taxon>Imparidentia</taxon>
        <taxon>Neoheterodontei</taxon>
        <taxon>Myida</taxon>
        <taxon>Dreissenoidea</taxon>
        <taxon>Dreissenidae</taxon>
        <taxon>Dreissena</taxon>
    </lineage>
</organism>
<proteinExistence type="predicted"/>